<name>A0A0F3N4K0_ANAPH</name>
<dbReference type="PATRIC" id="fig|1359161.3.peg.1216"/>
<gene>
    <name evidence="1" type="ORF">EPHNCH_1082</name>
</gene>
<dbReference type="AlphaFoldDB" id="A0A0F3N4K0"/>
<accession>A0A0F3N4K0</accession>
<comment type="caution">
    <text evidence="1">The sequence shown here is derived from an EMBL/GenBank/DDBJ whole genome shotgun (WGS) entry which is preliminary data.</text>
</comment>
<protein>
    <submittedName>
        <fullName evidence="1">Uncharacterized protein</fullName>
    </submittedName>
</protein>
<organism evidence="1 2">
    <name type="scientific">Anaplasma phagocytophilum str. NCH-1</name>
    <dbReference type="NCBI Taxonomy" id="1359161"/>
    <lineage>
        <taxon>Bacteria</taxon>
        <taxon>Pseudomonadati</taxon>
        <taxon>Pseudomonadota</taxon>
        <taxon>Alphaproteobacteria</taxon>
        <taxon>Rickettsiales</taxon>
        <taxon>Anaplasmataceae</taxon>
        <taxon>Anaplasma</taxon>
        <taxon>phagocytophilum group</taxon>
    </lineage>
</organism>
<reference evidence="1 2" key="1">
    <citation type="submission" date="2015-01" db="EMBL/GenBank/DDBJ databases">
        <title>Genome Sequencing of Rickettsiales.</title>
        <authorList>
            <person name="Daugherty S.C."/>
            <person name="Su Q."/>
            <person name="Abolude K."/>
            <person name="Beier-Sexton M."/>
            <person name="Carlyon J.A."/>
            <person name="Carter R."/>
            <person name="Day N.P."/>
            <person name="Dumler S.J."/>
            <person name="Dyachenko V."/>
            <person name="Godinez A."/>
            <person name="Kurtti T.J."/>
            <person name="Lichay M."/>
            <person name="Mullins K.E."/>
            <person name="Ott S."/>
            <person name="Pappas-Brown V."/>
            <person name="Paris D.H."/>
            <person name="Patel P."/>
            <person name="Richards A.L."/>
            <person name="Sadzewicz L."/>
            <person name="Sears K."/>
            <person name="Seidman D."/>
            <person name="Sengamalay N."/>
            <person name="Stenos J."/>
            <person name="Tallon L.J."/>
            <person name="Vincent G."/>
            <person name="Fraser C.M."/>
            <person name="Munderloh U."/>
            <person name="Dunning-Hotopp J.C."/>
        </authorList>
    </citation>
    <scope>NUCLEOTIDE SEQUENCE [LARGE SCALE GENOMIC DNA]</scope>
    <source>
        <strain evidence="1 2">NCH-1</strain>
    </source>
</reference>
<proteinExistence type="predicted"/>
<dbReference type="EMBL" id="LANT01000008">
    <property type="protein sequence ID" value="KJV63018.1"/>
    <property type="molecule type" value="Genomic_DNA"/>
</dbReference>
<evidence type="ECO:0000313" key="1">
    <source>
        <dbReference type="EMBL" id="KJV63018.1"/>
    </source>
</evidence>
<sequence>MEYIKDFLVLGDSALGRGFMQFRCSIQNEAVNVVLLSDNNSLILLLVLLT</sequence>
<dbReference type="Proteomes" id="UP000033754">
    <property type="component" value="Unassembled WGS sequence"/>
</dbReference>
<evidence type="ECO:0000313" key="2">
    <source>
        <dbReference type="Proteomes" id="UP000033754"/>
    </source>
</evidence>